<reference evidence="5" key="1">
    <citation type="submission" date="2017-01" db="EMBL/GenBank/DDBJ databases">
        <authorList>
            <person name="Varghese N."/>
            <person name="Submissions S."/>
        </authorList>
    </citation>
    <scope>NUCLEOTIDE SEQUENCE [LARGE SCALE GENOMIC DNA]</scope>
    <source>
        <strain evidence="5">ASpG1</strain>
    </source>
</reference>
<dbReference type="RefSeq" id="WP_083944015.1">
    <property type="nucleotide sequence ID" value="NZ_FTMS01000018.1"/>
</dbReference>
<dbReference type="EMBL" id="FTMS01000018">
    <property type="protein sequence ID" value="SIQ92599.1"/>
    <property type="molecule type" value="Genomic_DNA"/>
</dbReference>
<dbReference type="OrthoDB" id="9802008at2"/>
<evidence type="ECO:0000259" key="3">
    <source>
        <dbReference type="PROSITE" id="PS51176"/>
    </source>
</evidence>
<dbReference type="InterPro" id="IPR046826">
    <property type="entry name" value="PDH_N"/>
</dbReference>
<dbReference type="InterPro" id="IPR059064">
    <property type="entry name" value="TYRAAT2_C"/>
</dbReference>
<dbReference type="InterPro" id="IPR045011">
    <property type="entry name" value="TYRAAT1/2"/>
</dbReference>
<name>A0A1N6WR61_9SPIO</name>
<dbReference type="InterPro" id="IPR036291">
    <property type="entry name" value="NAD(P)-bd_dom_sf"/>
</dbReference>
<dbReference type="InterPro" id="IPR003099">
    <property type="entry name" value="Prephen_DH"/>
</dbReference>
<dbReference type="GO" id="GO:0004665">
    <property type="term" value="F:prephenate dehydrogenase (NADP+) activity"/>
    <property type="evidence" value="ECO:0007669"/>
    <property type="project" value="InterPro"/>
</dbReference>
<dbReference type="PANTHER" id="PTHR43207">
    <property type="entry name" value="AROGENATE DEHYDROGENASE-RELATED"/>
    <property type="match status" value="1"/>
</dbReference>
<accession>A0A1N6WR61</accession>
<dbReference type="GO" id="GO:0006571">
    <property type="term" value="P:tyrosine biosynthetic process"/>
    <property type="evidence" value="ECO:0007669"/>
    <property type="project" value="InterPro"/>
</dbReference>
<feature type="region of interest" description="Disordered" evidence="2">
    <location>
        <begin position="222"/>
        <end position="256"/>
    </location>
</feature>
<evidence type="ECO:0000256" key="1">
    <source>
        <dbReference type="ARBA" id="ARBA00023002"/>
    </source>
</evidence>
<keyword evidence="5" id="KW-1185">Reference proteome</keyword>
<dbReference type="PROSITE" id="PS51176">
    <property type="entry name" value="PDH_ADH"/>
    <property type="match status" value="1"/>
</dbReference>
<dbReference type="Pfam" id="PF26213">
    <property type="entry name" value="TYRAAT1_C"/>
    <property type="match status" value="1"/>
</dbReference>
<evidence type="ECO:0000313" key="5">
    <source>
        <dbReference type="Proteomes" id="UP000186400"/>
    </source>
</evidence>
<dbReference type="GO" id="GO:0033730">
    <property type="term" value="F:arogenate dehydrogenase (NADP+) activity"/>
    <property type="evidence" value="ECO:0007669"/>
    <property type="project" value="InterPro"/>
</dbReference>
<dbReference type="Gene3D" id="3.40.50.720">
    <property type="entry name" value="NAD(P)-binding Rossmann-like Domain"/>
    <property type="match status" value="1"/>
</dbReference>
<organism evidence="4 5">
    <name type="scientific">Alkalispirochaeta americana</name>
    <dbReference type="NCBI Taxonomy" id="159291"/>
    <lineage>
        <taxon>Bacteria</taxon>
        <taxon>Pseudomonadati</taxon>
        <taxon>Spirochaetota</taxon>
        <taxon>Spirochaetia</taxon>
        <taxon>Spirochaetales</taxon>
        <taxon>Spirochaetaceae</taxon>
        <taxon>Alkalispirochaeta</taxon>
    </lineage>
</organism>
<dbReference type="Proteomes" id="UP000186400">
    <property type="component" value="Unassembled WGS sequence"/>
</dbReference>
<dbReference type="AlphaFoldDB" id="A0A1N6WR61"/>
<dbReference type="GO" id="GO:0070403">
    <property type="term" value="F:NAD+ binding"/>
    <property type="evidence" value="ECO:0007669"/>
    <property type="project" value="InterPro"/>
</dbReference>
<sequence>MLAGHYRVLGTSRRQVASLPPGVEQVPLEKALDAPVVFLTVAISAMPGVLRTIAPLLKPGTVVVDTCSVKVYPVRQMKELLPDSVDIIASHPMFGPDSAREREYPLPIILWPVRNRQGRYDELRTTFEGLGLRIVEMSPEAHDQEAAFTQGVTHLVGRVLRAMDLEPSDIGTLGYRRLLQVMDQTCNDPLELFRDLQRFNPSTREMREAFSRAFCQVENLLTPDDRAVPDQVAPDQAPPGKEDSSGGGDPPWNGRS</sequence>
<evidence type="ECO:0000313" key="4">
    <source>
        <dbReference type="EMBL" id="SIQ92599.1"/>
    </source>
</evidence>
<dbReference type="STRING" id="159291.SAMN05920897_11852"/>
<keyword evidence="1" id="KW-0560">Oxidoreductase</keyword>
<evidence type="ECO:0000256" key="2">
    <source>
        <dbReference type="SAM" id="MobiDB-lite"/>
    </source>
</evidence>
<feature type="domain" description="Prephenate/arogenate dehydrogenase" evidence="3">
    <location>
        <begin position="1"/>
        <end position="251"/>
    </location>
</feature>
<dbReference type="GO" id="GO:0008977">
    <property type="term" value="F:prephenate dehydrogenase (NAD+) activity"/>
    <property type="evidence" value="ECO:0007669"/>
    <property type="project" value="InterPro"/>
</dbReference>
<dbReference type="SUPFAM" id="SSF51735">
    <property type="entry name" value="NAD(P)-binding Rossmann-fold domains"/>
    <property type="match status" value="1"/>
</dbReference>
<dbReference type="PANTHER" id="PTHR43207:SF4">
    <property type="entry name" value="AROGENATE DEHYDROGENASE 2, CHLOROPLASTIC"/>
    <property type="match status" value="1"/>
</dbReference>
<gene>
    <name evidence="4" type="ORF">SAMN05920897_11852</name>
</gene>
<dbReference type="Pfam" id="PF02153">
    <property type="entry name" value="PDH_N"/>
    <property type="match status" value="1"/>
</dbReference>
<dbReference type="Gene3D" id="1.10.3660.10">
    <property type="entry name" value="6-phosphogluconate dehydrogenase C-terminal like domain"/>
    <property type="match status" value="1"/>
</dbReference>
<proteinExistence type="predicted"/>
<protein>
    <submittedName>
        <fullName evidence="4">Prephenate dehydrogenase</fullName>
    </submittedName>
</protein>
<dbReference type="SUPFAM" id="SSF48179">
    <property type="entry name" value="6-phosphogluconate dehydrogenase C-terminal domain-like"/>
    <property type="match status" value="1"/>
</dbReference>
<dbReference type="InterPro" id="IPR008927">
    <property type="entry name" value="6-PGluconate_DH-like_C_sf"/>
</dbReference>